<dbReference type="PANTHER" id="PTHR40462:SF1">
    <property type="entry name" value="EXPRESSED PROTEIN"/>
    <property type="match status" value="1"/>
</dbReference>
<dbReference type="EMBL" id="LFJN01000001">
    <property type="protein sequence ID" value="KPI45701.1"/>
    <property type="molecule type" value="Genomic_DNA"/>
</dbReference>
<evidence type="ECO:0008006" key="4">
    <source>
        <dbReference type="Google" id="ProtNLM"/>
    </source>
</evidence>
<gene>
    <name evidence="2" type="ORF">AB675_656</name>
</gene>
<dbReference type="VEuPathDB" id="FungiDB:AB675_656"/>
<dbReference type="OrthoDB" id="3050608at2759"/>
<feature type="region of interest" description="Disordered" evidence="1">
    <location>
        <begin position="1"/>
        <end position="63"/>
    </location>
</feature>
<keyword evidence="3" id="KW-1185">Reference proteome</keyword>
<proteinExistence type="predicted"/>
<protein>
    <recommendedName>
        <fullName evidence="4">DNA damage-responsive protein 48</fullName>
    </recommendedName>
</protein>
<dbReference type="Proteomes" id="UP000038010">
    <property type="component" value="Unassembled WGS sequence"/>
</dbReference>
<feature type="compositionally biased region" description="Basic and acidic residues" evidence="1">
    <location>
        <begin position="53"/>
        <end position="63"/>
    </location>
</feature>
<feature type="compositionally biased region" description="Low complexity" evidence="1">
    <location>
        <begin position="19"/>
        <end position="30"/>
    </location>
</feature>
<evidence type="ECO:0000256" key="1">
    <source>
        <dbReference type="SAM" id="MobiDB-lite"/>
    </source>
</evidence>
<accession>A0A0N0NS06</accession>
<dbReference type="AlphaFoldDB" id="A0A0N0NS06"/>
<dbReference type="PANTHER" id="PTHR40462">
    <property type="entry name" value="CHROMOSOME 1, WHOLE GENOME SHOTGUN SEQUENCE"/>
    <property type="match status" value="1"/>
</dbReference>
<feature type="region of interest" description="Disordered" evidence="1">
    <location>
        <begin position="98"/>
        <end position="119"/>
    </location>
</feature>
<evidence type="ECO:0000313" key="3">
    <source>
        <dbReference type="Proteomes" id="UP000038010"/>
    </source>
</evidence>
<dbReference type="RefSeq" id="XP_018005664.1">
    <property type="nucleotide sequence ID" value="XM_018146869.1"/>
</dbReference>
<name>A0A0N0NS06_9EURO</name>
<organism evidence="2 3">
    <name type="scientific">Cyphellophora attinorum</name>
    <dbReference type="NCBI Taxonomy" id="1664694"/>
    <lineage>
        <taxon>Eukaryota</taxon>
        <taxon>Fungi</taxon>
        <taxon>Dikarya</taxon>
        <taxon>Ascomycota</taxon>
        <taxon>Pezizomycotina</taxon>
        <taxon>Eurotiomycetes</taxon>
        <taxon>Chaetothyriomycetidae</taxon>
        <taxon>Chaetothyriales</taxon>
        <taxon>Cyphellophoraceae</taxon>
        <taxon>Cyphellophora</taxon>
    </lineage>
</organism>
<evidence type="ECO:0000313" key="2">
    <source>
        <dbReference type="EMBL" id="KPI45701.1"/>
    </source>
</evidence>
<reference evidence="2 3" key="1">
    <citation type="submission" date="2015-06" db="EMBL/GenBank/DDBJ databases">
        <title>Draft genome of the ant-associated black yeast Phialophora attae CBS 131958.</title>
        <authorList>
            <person name="Moreno L.F."/>
            <person name="Stielow B.J."/>
            <person name="de Hoog S."/>
            <person name="Vicente V.A."/>
            <person name="Weiss V.A."/>
            <person name="de Vries M."/>
            <person name="Cruz L.M."/>
            <person name="Souza E.M."/>
        </authorList>
    </citation>
    <scope>NUCLEOTIDE SEQUENCE [LARGE SCALE GENOMIC DNA]</scope>
    <source>
        <strain evidence="2 3">CBS 131958</strain>
    </source>
</reference>
<dbReference type="GeneID" id="28738739"/>
<comment type="caution">
    <text evidence="2">The sequence shown here is derived from an EMBL/GenBank/DDBJ whole genome shotgun (WGS) entry which is preliminary data.</text>
</comment>
<sequence>MDKLNETLGSFTGSGSGNQEGQQQPQQTGEQKSEGGFLGGIGDKLNSAAGGGRESEKNEDYLDKGVDFVQEKFLGQGAQDNESAVEQAKDEQISDFIRKQYKSTTGSDVPIADKETKLG</sequence>